<evidence type="ECO:0000313" key="8">
    <source>
        <dbReference type="Proteomes" id="UP000703269"/>
    </source>
</evidence>
<dbReference type="InterPro" id="IPR050493">
    <property type="entry name" value="FAD-dep_Monooxygenase_BioMet"/>
</dbReference>
<dbReference type="Proteomes" id="UP000703269">
    <property type="component" value="Unassembled WGS sequence"/>
</dbReference>
<evidence type="ECO:0000256" key="1">
    <source>
        <dbReference type="ARBA" id="ARBA00007992"/>
    </source>
</evidence>
<gene>
    <name evidence="7" type="ORF">PsYK624_017190</name>
</gene>
<dbReference type="PRINTS" id="PR00420">
    <property type="entry name" value="RNGMNOXGNASE"/>
</dbReference>
<keyword evidence="4" id="KW-0560">Oxidoreductase</keyword>
<dbReference type="EMBL" id="BPQB01000002">
    <property type="protein sequence ID" value="GJE85640.1"/>
    <property type="molecule type" value="Genomic_DNA"/>
</dbReference>
<keyword evidence="3" id="KW-0274">FAD</keyword>
<sequence>MPSGESSTVERTSFPINFTIVGGGLSGLACAIALRQAGHDVVVLERDEHISPGGPRGGCRLTPNMTKVLRQWGLLEEVHKRCSSIMNTVKFYKCEGDEFLGQHEYTDEVLKECGGGYWIFLSHEDLRAILYDAAVKAGAEIRTGCIVSSIEPETRTVTLASGETLTAGVIVGADGATGLVRKVVAGRELTRTPDGYVLFHTSLKAEHIPEVPEIRGGNVDDKAVFVRYADGFCVYSYPVNPDGDLAIHIYAPDDGEDGDWNGQPTVNVAGLVSGQAPWLDKLATLVPRAIRVRNFAHEDLDDWVHEASGHVVVVGDAAHPFPQGGLQTFGMLIEDAAVLGKVFSYLTEESQVANTLWGFQDVRQTRCRAVHKREVHRARLFTLKNGPEQEARDEALRSRKLEQWHGSDLGLYSLEEPRVLFAYDANEAGAEWWQTWGILRERARREKPVDKPVMVGVEVSIEANVS</sequence>
<evidence type="ECO:0000313" key="7">
    <source>
        <dbReference type="EMBL" id="GJE85640.1"/>
    </source>
</evidence>
<keyword evidence="5 7" id="KW-0503">Monooxygenase</keyword>
<dbReference type="OrthoDB" id="420606at2759"/>
<name>A0A9P3G0D2_9APHY</name>
<evidence type="ECO:0000256" key="5">
    <source>
        <dbReference type="ARBA" id="ARBA00023033"/>
    </source>
</evidence>
<dbReference type="GO" id="GO:0071949">
    <property type="term" value="F:FAD binding"/>
    <property type="evidence" value="ECO:0007669"/>
    <property type="project" value="InterPro"/>
</dbReference>
<dbReference type="InterPro" id="IPR036188">
    <property type="entry name" value="FAD/NAD-bd_sf"/>
</dbReference>
<dbReference type="AlphaFoldDB" id="A0A9P3G0D2"/>
<dbReference type="GO" id="GO:0004497">
    <property type="term" value="F:monooxygenase activity"/>
    <property type="evidence" value="ECO:0007669"/>
    <property type="project" value="UniProtKB-KW"/>
</dbReference>
<dbReference type="PANTHER" id="PTHR13789:SF147">
    <property type="entry name" value="PUTATIVE (AFU_ORTHOLOGUE AFUA_2G01950)-RELATED"/>
    <property type="match status" value="1"/>
</dbReference>
<dbReference type="InterPro" id="IPR002938">
    <property type="entry name" value="FAD-bd"/>
</dbReference>
<evidence type="ECO:0000256" key="3">
    <source>
        <dbReference type="ARBA" id="ARBA00022827"/>
    </source>
</evidence>
<dbReference type="PANTHER" id="PTHR13789">
    <property type="entry name" value="MONOOXYGENASE"/>
    <property type="match status" value="1"/>
</dbReference>
<accession>A0A9P3G0D2</accession>
<protein>
    <submittedName>
        <fullName evidence="7">FAD-dependent monooxygenase</fullName>
    </submittedName>
</protein>
<keyword evidence="8" id="KW-1185">Reference proteome</keyword>
<evidence type="ECO:0000256" key="2">
    <source>
        <dbReference type="ARBA" id="ARBA00022630"/>
    </source>
</evidence>
<evidence type="ECO:0000256" key="4">
    <source>
        <dbReference type="ARBA" id="ARBA00023002"/>
    </source>
</evidence>
<comment type="similarity">
    <text evidence="1">Belongs to the paxM FAD-dependent monooxygenase family.</text>
</comment>
<evidence type="ECO:0000259" key="6">
    <source>
        <dbReference type="Pfam" id="PF01494"/>
    </source>
</evidence>
<dbReference type="SUPFAM" id="SSF51905">
    <property type="entry name" value="FAD/NAD(P)-binding domain"/>
    <property type="match status" value="1"/>
</dbReference>
<comment type="caution">
    <text evidence="7">The sequence shown here is derived from an EMBL/GenBank/DDBJ whole genome shotgun (WGS) entry which is preliminary data.</text>
</comment>
<proteinExistence type="inferred from homology"/>
<dbReference type="Gene3D" id="3.50.50.60">
    <property type="entry name" value="FAD/NAD(P)-binding domain"/>
    <property type="match status" value="1"/>
</dbReference>
<reference evidence="7 8" key="1">
    <citation type="submission" date="2021-08" db="EMBL/GenBank/DDBJ databases">
        <title>Draft Genome Sequence of Phanerochaete sordida strain YK-624.</title>
        <authorList>
            <person name="Mori T."/>
            <person name="Dohra H."/>
            <person name="Suzuki T."/>
            <person name="Kawagishi H."/>
            <person name="Hirai H."/>
        </authorList>
    </citation>
    <scope>NUCLEOTIDE SEQUENCE [LARGE SCALE GENOMIC DNA]</scope>
    <source>
        <strain evidence="7 8">YK-624</strain>
    </source>
</reference>
<organism evidence="7 8">
    <name type="scientific">Phanerochaete sordida</name>
    <dbReference type="NCBI Taxonomy" id="48140"/>
    <lineage>
        <taxon>Eukaryota</taxon>
        <taxon>Fungi</taxon>
        <taxon>Dikarya</taxon>
        <taxon>Basidiomycota</taxon>
        <taxon>Agaricomycotina</taxon>
        <taxon>Agaricomycetes</taxon>
        <taxon>Polyporales</taxon>
        <taxon>Phanerochaetaceae</taxon>
        <taxon>Phanerochaete</taxon>
    </lineage>
</organism>
<dbReference type="Pfam" id="PF01494">
    <property type="entry name" value="FAD_binding_3"/>
    <property type="match status" value="1"/>
</dbReference>
<feature type="domain" description="FAD-binding" evidence="6">
    <location>
        <begin position="19"/>
        <end position="351"/>
    </location>
</feature>
<keyword evidence="2" id="KW-0285">Flavoprotein</keyword>